<feature type="chain" id="PRO_5038632514" evidence="14">
    <location>
        <begin position="33"/>
        <end position="408"/>
    </location>
</feature>
<evidence type="ECO:0000256" key="11">
    <source>
        <dbReference type="ARBA" id="ARBA00023316"/>
    </source>
</evidence>
<gene>
    <name evidence="16" type="ORF">LI90_2720</name>
</gene>
<reference evidence="17" key="1">
    <citation type="submission" date="2015-04" db="EMBL/GenBank/DDBJ databases">
        <title>Physiological reanalysis, assessment of diazotrophy, and genome sequences of multiple isolates of Streptomyces thermoautotrophicus.</title>
        <authorList>
            <person name="MacKellar D.C."/>
            <person name="Lieber L."/>
            <person name="Norman J."/>
            <person name="Bolger A."/>
            <person name="Tobin C."/>
            <person name="Murray J.W."/>
            <person name="Chang R."/>
            <person name="Ford T."/>
            <person name="Nguyen P.Q."/>
            <person name="Woodward J."/>
            <person name="Permingeat H."/>
            <person name="Joshi N.S."/>
            <person name="Silver P.A."/>
            <person name="Usadel B."/>
            <person name="Rutherford A.W."/>
            <person name="Friesen M."/>
            <person name="Prell J."/>
        </authorList>
    </citation>
    <scope>NUCLEOTIDE SEQUENCE [LARGE SCALE GENOMIC DNA]</scope>
    <source>
        <strain evidence="17">H1</strain>
    </source>
</reference>
<keyword evidence="6 13" id="KW-0573">Peptidoglycan synthesis</keyword>
<dbReference type="GO" id="GO:0071972">
    <property type="term" value="F:peptidoglycan L,D-transpeptidase activity"/>
    <property type="evidence" value="ECO:0007669"/>
    <property type="project" value="TreeGrafter"/>
</dbReference>
<evidence type="ECO:0000256" key="8">
    <source>
        <dbReference type="ARBA" id="ARBA00023139"/>
    </source>
</evidence>
<dbReference type="InterPro" id="IPR005490">
    <property type="entry name" value="LD_TPept_cat_dom"/>
</dbReference>
<evidence type="ECO:0000256" key="12">
    <source>
        <dbReference type="ARBA" id="ARBA00060592"/>
    </source>
</evidence>
<comment type="pathway">
    <text evidence="1 13">Cell wall biogenesis; peptidoglycan biosynthesis.</text>
</comment>
<dbReference type="PANTHER" id="PTHR30582">
    <property type="entry name" value="L,D-TRANSPEPTIDASE"/>
    <property type="match status" value="1"/>
</dbReference>
<dbReference type="InterPro" id="IPR041280">
    <property type="entry name" value="Big_10"/>
</dbReference>
<feature type="active site" description="Proton donor/acceptor" evidence="13">
    <location>
        <position position="330"/>
    </location>
</feature>
<dbReference type="STRING" id="1469144.LI90_2720"/>
<keyword evidence="2" id="KW-1003">Cell membrane</keyword>
<dbReference type="GO" id="GO:0005576">
    <property type="term" value="C:extracellular region"/>
    <property type="evidence" value="ECO:0007669"/>
    <property type="project" value="TreeGrafter"/>
</dbReference>
<keyword evidence="4 14" id="KW-0732">Signal</keyword>
<dbReference type="CDD" id="cd16913">
    <property type="entry name" value="YkuD_like"/>
    <property type="match status" value="1"/>
</dbReference>
<evidence type="ECO:0000256" key="14">
    <source>
        <dbReference type="SAM" id="SignalP"/>
    </source>
</evidence>
<dbReference type="GO" id="GO:0016746">
    <property type="term" value="F:acyltransferase activity"/>
    <property type="evidence" value="ECO:0007669"/>
    <property type="project" value="UniProtKB-KW"/>
</dbReference>
<keyword evidence="10" id="KW-0012">Acyltransferase</keyword>
<evidence type="ECO:0000313" key="16">
    <source>
        <dbReference type="EMBL" id="KWX01688.1"/>
    </source>
</evidence>
<dbReference type="AlphaFoldDB" id="A0A132MUU7"/>
<accession>A0A132MUU7</accession>
<dbReference type="Pfam" id="PF03734">
    <property type="entry name" value="YkuD"/>
    <property type="match status" value="1"/>
</dbReference>
<dbReference type="Proteomes" id="UP000070188">
    <property type="component" value="Unassembled WGS sequence"/>
</dbReference>
<dbReference type="PATRIC" id="fig|1469144.10.peg.2943"/>
<name>A0A132MUU7_9ACTN</name>
<dbReference type="UniPathway" id="UPA00219"/>
<evidence type="ECO:0000256" key="4">
    <source>
        <dbReference type="ARBA" id="ARBA00022729"/>
    </source>
</evidence>
<evidence type="ECO:0000256" key="3">
    <source>
        <dbReference type="ARBA" id="ARBA00022679"/>
    </source>
</evidence>
<feature type="active site" description="Nucleophile" evidence="13">
    <location>
        <position position="348"/>
    </location>
</feature>
<sequence>MRETASMTGRSAQALRRLRVAAAVLVAPLLFAACSGGSKATDTKPTESVAQISISVPNGAEKVEPSTKVKVTVKNGKLKAVTVADKEGKPVEGELSADGTAWTTTSSLDLGTDYTAEAVAVDQHGLTKTAKSVFETVEADKTLRFEPVPGRGQTVGVGQPIAITFKTKIKDRKAVQDALVVETTPRVEGAWYWVDSKSVHWRPKDYWPAGTKVTVKANLKGVKAAPGVYGAKNVSYSFNISKNANILKIDLKNTHRMQVYRNGELLKTIPVTGGKPGWDTRSGIKVIMTKEPSHRMRSSTVGVANPESLDYYDLDVKYALRVTWSGEFLHQAEWSVGDQGRRNVSHGCVGMSPANARWLFNIVQIGDPVEVIGTKPSKKMELTNGFGDWNIPWEVWSKGNAEGSESVG</sequence>
<dbReference type="GO" id="GO:0071555">
    <property type="term" value="P:cell wall organization"/>
    <property type="evidence" value="ECO:0007669"/>
    <property type="project" value="UniProtKB-UniRule"/>
</dbReference>
<dbReference type="GO" id="GO:0018104">
    <property type="term" value="P:peptidoglycan-protein cross-linking"/>
    <property type="evidence" value="ECO:0007669"/>
    <property type="project" value="TreeGrafter"/>
</dbReference>
<dbReference type="GO" id="GO:0008360">
    <property type="term" value="P:regulation of cell shape"/>
    <property type="evidence" value="ECO:0007669"/>
    <property type="project" value="UniProtKB-UniRule"/>
</dbReference>
<comment type="caution">
    <text evidence="16">The sequence shown here is derived from an EMBL/GenBank/DDBJ whole genome shotgun (WGS) entry which is preliminary data.</text>
</comment>
<feature type="signal peptide" evidence="14">
    <location>
        <begin position="1"/>
        <end position="32"/>
    </location>
</feature>
<evidence type="ECO:0000256" key="5">
    <source>
        <dbReference type="ARBA" id="ARBA00022960"/>
    </source>
</evidence>
<keyword evidence="7" id="KW-0472">Membrane</keyword>
<evidence type="ECO:0000313" key="17">
    <source>
        <dbReference type="Proteomes" id="UP000070188"/>
    </source>
</evidence>
<keyword evidence="3" id="KW-0808">Transferase</keyword>
<proteinExistence type="predicted"/>
<evidence type="ECO:0000259" key="15">
    <source>
        <dbReference type="PROSITE" id="PS52029"/>
    </source>
</evidence>
<dbReference type="SUPFAM" id="SSF141523">
    <property type="entry name" value="L,D-transpeptidase catalytic domain-like"/>
    <property type="match status" value="1"/>
</dbReference>
<evidence type="ECO:0000256" key="2">
    <source>
        <dbReference type="ARBA" id="ARBA00022475"/>
    </source>
</evidence>
<comment type="pathway">
    <text evidence="12">Glycan biosynthesis.</text>
</comment>
<evidence type="ECO:0000256" key="9">
    <source>
        <dbReference type="ARBA" id="ARBA00023288"/>
    </source>
</evidence>
<protein>
    <submittedName>
        <fullName evidence="16">Putative secreted protein</fullName>
    </submittedName>
</protein>
<keyword evidence="8" id="KW-0564">Palmitate</keyword>
<dbReference type="InterPro" id="IPR050979">
    <property type="entry name" value="LD-transpeptidase"/>
</dbReference>
<keyword evidence="17" id="KW-1185">Reference proteome</keyword>
<dbReference type="Pfam" id="PF17964">
    <property type="entry name" value="Big_10"/>
    <property type="match status" value="1"/>
</dbReference>
<dbReference type="FunFam" id="2.40.440.10:FF:000005">
    <property type="entry name" value="L,D-transpeptidase 2"/>
    <property type="match status" value="1"/>
</dbReference>
<keyword evidence="5 13" id="KW-0133">Cell shape</keyword>
<organism evidence="16 17">
    <name type="scientific">Carbonactinospora thermoautotrophica</name>
    <dbReference type="NCBI Taxonomy" id="1469144"/>
    <lineage>
        <taxon>Bacteria</taxon>
        <taxon>Bacillati</taxon>
        <taxon>Actinomycetota</taxon>
        <taxon>Actinomycetes</taxon>
        <taxon>Kitasatosporales</taxon>
        <taxon>Carbonactinosporaceae</taxon>
        <taxon>Carbonactinospora</taxon>
    </lineage>
</organism>
<evidence type="ECO:0000256" key="6">
    <source>
        <dbReference type="ARBA" id="ARBA00022984"/>
    </source>
</evidence>
<dbReference type="Gene3D" id="2.60.40.3710">
    <property type="match status" value="1"/>
</dbReference>
<evidence type="ECO:0000256" key="13">
    <source>
        <dbReference type="PROSITE-ProRule" id="PRU01373"/>
    </source>
</evidence>
<keyword evidence="9" id="KW-0449">Lipoprotein</keyword>
<evidence type="ECO:0000256" key="1">
    <source>
        <dbReference type="ARBA" id="ARBA00004752"/>
    </source>
</evidence>
<dbReference type="PROSITE" id="PS51257">
    <property type="entry name" value="PROKAR_LIPOPROTEIN"/>
    <property type="match status" value="1"/>
</dbReference>
<evidence type="ECO:0000256" key="7">
    <source>
        <dbReference type="ARBA" id="ARBA00023136"/>
    </source>
</evidence>
<dbReference type="EMBL" id="LAXD01000001">
    <property type="protein sequence ID" value="KWX01688.1"/>
    <property type="molecule type" value="Genomic_DNA"/>
</dbReference>
<keyword evidence="11 13" id="KW-0961">Cell wall biogenesis/degradation</keyword>
<evidence type="ECO:0000256" key="10">
    <source>
        <dbReference type="ARBA" id="ARBA00023315"/>
    </source>
</evidence>
<dbReference type="PANTHER" id="PTHR30582:SF2">
    <property type="entry name" value="L,D-TRANSPEPTIDASE YCIB-RELATED"/>
    <property type="match status" value="1"/>
</dbReference>
<dbReference type="Gene3D" id="2.60.40.3780">
    <property type="match status" value="1"/>
</dbReference>
<dbReference type="InterPro" id="IPR038063">
    <property type="entry name" value="Transpep_catalytic_dom"/>
</dbReference>
<feature type="domain" description="L,D-TPase catalytic" evidence="15">
    <location>
        <begin position="246"/>
        <end position="372"/>
    </location>
</feature>
<dbReference type="PROSITE" id="PS52029">
    <property type="entry name" value="LD_TPASE"/>
    <property type="match status" value="1"/>
</dbReference>
<dbReference type="CDD" id="cd13432">
    <property type="entry name" value="LDT_IgD_like_2"/>
    <property type="match status" value="1"/>
</dbReference>
<dbReference type="Gene3D" id="2.40.440.10">
    <property type="entry name" value="L,D-transpeptidase catalytic domain-like"/>
    <property type="match status" value="1"/>
</dbReference>